<dbReference type="GeneID" id="116206946"/>
<protein>
    <submittedName>
        <fullName evidence="1">Uncharacterized protein</fullName>
    </submittedName>
</protein>
<sequence length="355" mass="38201">MDTHPNSIPRQLQNHQTLSLDSSSGQDKMIISTSSSSFPNSPEFEFWSMLRNPALPGPARLLSADELFSDGVLLPLDRLSLRPSTDPPDDLLPGSTERDTHSSMVLEPARPGTQLAATAEPASSSKRWRDIFKKSEKKSPLHDQAEDAGTHGKEKENKEKLEKGRRKEKRSRGGSGSSPELNINIWPFSRSRSAGNSGTRPMNPLGTPVTRKVSSAPCSRSNSAGDSKSRISNGYKWPNSPGRAGVHIGRSSPIWQPRRGGASGFSSRSSTSIESTVLISRKGGGGCRNVKDCTKTKARVLNVNIPTCIESKACLLCRGEAGGMTTIRAGGGGRNRGGSLFNVRGLFTKKVPLIN</sequence>
<proteinExistence type="predicted"/>
<dbReference type="Proteomes" id="UP000233551">
    <property type="component" value="Unassembled WGS sequence"/>
</dbReference>
<dbReference type="OrthoDB" id="1933735at2759"/>
<dbReference type="AlphaFoldDB" id="A0A2I0JPD9"/>
<dbReference type="PANTHER" id="PTHR35132">
    <property type="entry name" value="SERINE/ARGININE REPETITIVE MATRIX-LIKE PROTEIN"/>
    <property type="match status" value="1"/>
</dbReference>
<dbReference type="PANTHER" id="PTHR35132:SF1">
    <property type="entry name" value="SERINE_ARGININE REPETITIVE MATRIX-LIKE PROTEIN"/>
    <property type="match status" value="1"/>
</dbReference>
<keyword evidence="2" id="KW-1185">Reference proteome</keyword>
<accession>A0A2I0JPD9</accession>
<dbReference type="STRING" id="22663.A0A2I0JPD9"/>
<dbReference type="EMBL" id="PGOL01001510">
    <property type="protein sequence ID" value="PKI57366.1"/>
    <property type="molecule type" value="Genomic_DNA"/>
</dbReference>
<name>A0A2I0JPD9_PUNGR</name>
<comment type="caution">
    <text evidence="1">The sequence shown here is derived from an EMBL/GenBank/DDBJ whole genome shotgun (WGS) entry which is preliminary data.</text>
</comment>
<evidence type="ECO:0000313" key="1">
    <source>
        <dbReference type="EMBL" id="PKI57366.1"/>
    </source>
</evidence>
<organism evidence="1 2">
    <name type="scientific">Punica granatum</name>
    <name type="common">Pomegranate</name>
    <dbReference type="NCBI Taxonomy" id="22663"/>
    <lineage>
        <taxon>Eukaryota</taxon>
        <taxon>Viridiplantae</taxon>
        <taxon>Streptophyta</taxon>
        <taxon>Embryophyta</taxon>
        <taxon>Tracheophyta</taxon>
        <taxon>Spermatophyta</taxon>
        <taxon>Magnoliopsida</taxon>
        <taxon>eudicotyledons</taxon>
        <taxon>Gunneridae</taxon>
        <taxon>Pentapetalae</taxon>
        <taxon>rosids</taxon>
        <taxon>malvids</taxon>
        <taxon>Myrtales</taxon>
        <taxon>Lythraceae</taxon>
        <taxon>Punica</taxon>
    </lineage>
</organism>
<reference evidence="1 2" key="1">
    <citation type="submission" date="2017-11" db="EMBL/GenBank/DDBJ databases">
        <title>De-novo sequencing of pomegranate (Punica granatum L.) genome.</title>
        <authorList>
            <person name="Akparov Z."/>
            <person name="Amiraslanov A."/>
            <person name="Hajiyeva S."/>
            <person name="Abbasov M."/>
            <person name="Kaur K."/>
            <person name="Hamwieh A."/>
            <person name="Solovyev V."/>
            <person name="Salamov A."/>
            <person name="Braich B."/>
            <person name="Kosarev P."/>
            <person name="Mahmoud A."/>
            <person name="Hajiyev E."/>
            <person name="Babayeva S."/>
            <person name="Izzatullayeva V."/>
            <person name="Mammadov A."/>
            <person name="Mammadov A."/>
            <person name="Sharifova S."/>
            <person name="Ojaghi J."/>
            <person name="Eynullazada K."/>
            <person name="Bayramov B."/>
            <person name="Abdulazimova A."/>
            <person name="Shahmuradov I."/>
        </authorList>
    </citation>
    <scope>NUCLEOTIDE SEQUENCE [LARGE SCALE GENOMIC DNA]</scope>
    <source>
        <strain evidence="2">cv. AG2017</strain>
        <tissue evidence="1">Leaf</tissue>
    </source>
</reference>
<evidence type="ECO:0000313" key="2">
    <source>
        <dbReference type="Proteomes" id="UP000233551"/>
    </source>
</evidence>
<gene>
    <name evidence="1" type="ORF">CRG98_022211</name>
</gene>